<dbReference type="SUPFAM" id="SSF51726">
    <property type="entry name" value="UROD/MetE-like"/>
    <property type="match status" value="1"/>
</dbReference>
<dbReference type="InterPro" id="IPR038071">
    <property type="entry name" value="UROD/MetE-like_sf"/>
</dbReference>
<evidence type="ECO:0000259" key="1">
    <source>
        <dbReference type="Pfam" id="PF01208"/>
    </source>
</evidence>
<protein>
    <recommendedName>
        <fullName evidence="1">Uroporphyrinogen decarboxylase (URO-D) domain-containing protein</fullName>
    </recommendedName>
</protein>
<accession>A0A2M7E7G7</accession>
<organism evidence="2 3">
    <name type="scientific">bacterium (Candidatus Ratteibacteria) CG01_land_8_20_14_3_00_40_19</name>
    <dbReference type="NCBI Taxonomy" id="2014290"/>
    <lineage>
        <taxon>Bacteria</taxon>
        <taxon>Candidatus Ratteibacteria</taxon>
    </lineage>
</organism>
<evidence type="ECO:0000313" key="3">
    <source>
        <dbReference type="Proteomes" id="UP000228886"/>
    </source>
</evidence>
<dbReference type="EMBL" id="PETL01000293">
    <property type="protein sequence ID" value="PIV63679.1"/>
    <property type="molecule type" value="Genomic_DNA"/>
</dbReference>
<dbReference type="GO" id="GO:0004853">
    <property type="term" value="F:uroporphyrinogen decarboxylase activity"/>
    <property type="evidence" value="ECO:0007669"/>
    <property type="project" value="InterPro"/>
</dbReference>
<feature type="domain" description="Uroporphyrinogen decarboxylase (URO-D)" evidence="1">
    <location>
        <begin position="2"/>
        <end position="98"/>
    </location>
</feature>
<dbReference type="Proteomes" id="UP000228886">
    <property type="component" value="Unassembled WGS sequence"/>
</dbReference>
<dbReference type="Gene3D" id="3.20.20.210">
    <property type="match status" value="1"/>
</dbReference>
<reference evidence="3" key="1">
    <citation type="submission" date="2017-09" db="EMBL/GenBank/DDBJ databases">
        <title>Depth-based differentiation of microbial function through sediment-hosted aquifers and enrichment of novel symbionts in the deep terrestrial subsurface.</title>
        <authorList>
            <person name="Probst A.J."/>
            <person name="Ladd B."/>
            <person name="Jarett J.K."/>
            <person name="Geller-Mcgrath D.E."/>
            <person name="Sieber C.M.K."/>
            <person name="Emerson J.B."/>
            <person name="Anantharaman K."/>
            <person name="Thomas B.C."/>
            <person name="Malmstrom R."/>
            <person name="Stieglmeier M."/>
            <person name="Klingl A."/>
            <person name="Woyke T."/>
            <person name="Ryan C.M."/>
            <person name="Banfield J.F."/>
        </authorList>
    </citation>
    <scope>NUCLEOTIDE SEQUENCE [LARGE SCALE GENOMIC DNA]</scope>
</reference>
<gene>
    <name evidence="2" type="ORF">COS11_06135</name>
</gene>
<comment type="caution">
    <text evidence="2">The sequence shown here is derived from an EMBL/GenBank/DDBJ whole genome shotgun (WGS) entry which is preliminary data.</text>
</comment>
<sequence length="104" mass="11492">MPILDQLVEAHPHALHSLDPQADVDIAEVKRLYGDKVCLIGNVNCGLLQTGTDAEVIKSARYALSNGMPKGGYIFSTSNCIYTGMSLSRYELMLDVWRKNGNYD</sequence>
<name>A0A2M7E7G7_9BACT</name>
<dbReference type="GO" id="GO:0006779">
    <property type="term" value="P:porphyrin-containing compound biosynthetic process"/>
    <property type="evidence" value="ECO:0007669"/>
    <property type="project" value="InterPro"/>
</dbReference>
<evidence type="ECO:0000313" key="2">
    <source>
        <dbReference type="EMBL" id="PIV63679.1"/>
    </source>
</evidence>
<dbReference type="Pfam" id="PF01208">
    <property type="entry name" value="URO-D"/>
    <property type="match status" value="1"/>
</dbReference>
<dbReference type="AlphaFoldDB" id="A0A2M7E7G7"/>
<dbReference type="InterPro" id="IPR000257">
    <property type="entry name" value="Uroporphyrinogen_deCOase"/>
</dbReference>
<proteinExistence type="predicted"/>